<accession>A0AAV8Q5M6</accession>
<comment type="caution">
    <text evidence="1">The sequence shown here is derived from an EMBL/GenBank/DDBJ whole genome shotgun (WGS) entry which is preliminary data.</text>
</comment>
<gene>
    <name evidence="1" type="ORF">OPV22_028165</name>
</gene>
<dbReference type="AlphaFoldDB" id="A0AAV8Q5M6"/>
<protein>
    <submittedName>
        <fullName evidence="1">Uncharacterized protein</fullName>
    </submittedName>
</protein>
<name>A0AAV8Q5M6_ENSVE</name>
<sequence length="28" mass="3371">MKSNWISMDKTEVKRHCCIRILKPPKEV</sequence>
<dbReference type="Proteomes" id="UP001222027">
    <property type="component" value="Unassembled WGS sequence"/>
</dbReference>
<organism evidence="1 2">
    <name type="scientific">Ensete ventricosum</name>
    <name type="common">Abyssinian banana</name>
    <name type="synonym">Musa ensete</name>
    <dbReference type="NCBI Taxonomy" id="4639"/>
    <lineage>
        <taxon>Eukaryota</taxon>
        <taxon>Viridiplantae</taxon>
        <taxon>Streptophyta</taxon>
        <taxon>Embryophyta</taxon>
        <taxon>Tracheophyta</taxon>
        <taxon>Spermatophyta</taxon>
        <taxon>Magnoliopsida</taxon>
        <taxon>Liliopsida</taxon>
        <taxon>Zingiberales</taxon>
        <taxon>Musaceae</taxon>
        <taxon>Ensete</taxon>
    </lineage>
</organism>
<evidence type="ECO:0000313" key="1">
    <source>
        <dbReference type="EMBL" id="KAJ8465613.1"/>
    </source>
</evidence>
<dbReference type="EMBL" id="JAQQAF010000008">
    <property type="protein sequence ID" value="KAJ8465613.1"/>
    <property type="molecule type" value="Genomic_DNA"/>
</dbReference>
<evidence type="ECO:0000313" key="2">
    <source>
        <dbReference type="Proteomes" id="UP001222027"/>
    </source>
</evidence>
<reference evidence="1 2" key="1">
    <citation type="submission" date="2022-12" db="EMBL/GenBank/DDBJ databases">
        <title>Chromosome-scale assembly of the Ensete ventricosum genome.</title>
        <authorList>
            <person name="Dussert Y."/>
            <person name="Stocks J."/>
            <person name="Wendawek A."/>
            <person name="Woldeyes F."/>
            <person name="Nichols R.A."/>
            <person name="Borrell J.S."/>
        </authorList>
    </citation>
    <scope>NUCLEOTIDE SEQUENCE [LARGE SCALE GENOMIC DNA]</scope>
    <source>
        <strain evidence="2">cv. Maze</strain>
        <tissue evidence="1">Seeds</tissue>
    </source>
</reference>
<proteinExistence type="predicted"/>
<keyword evidence="2" id="KW-1185">Reference proteome</keyword>